<dbReference type="InterPro" id="IPR001944">
    <property type="entry name" value="Glycoside_Hdrlase_35"/>
</dbReference>
<dbReference type="InterPro" id="IPR007034">
    <property type="entry name" value="BMS1_TSR1_C"/>
</dbReference>
<protein>
    <recommendedName>
        <fullName evidence="3">beta-galactosidase</fullName>
        <ecNumber evidence="3">3.2.1.23</ecNumber>
    </recommendedName>
</protein>
<sequence>MCSAESMVHAALGLLNLFSGLERHDLCGHEIGLITWDRIFEVNKSMQIVDQIHIKELCTKSSSRLSELMETVHREVVDPGPIDGSVLYMQSTHRTSPIWEGQIENEFGPVEWEIGAPGKAYTKWAAKMAVGLNTGVPWIMCKQEDAPDPIIDTCNGFYCEGFTPNKNYKPKMWTEAWTGWYTEFGGSVPYRPVEDLAYSVASTTEEQILAEQVVASLPLATIMMLQLMNMAHVFKSESRPCAAFLSNYDPESSTKVTFENVQYDLPPWSVSILPDCKNVVFNTARIEAAEQRIYVDVGFWGGLLPENAFNASALESLLEAGVLGLKCICCSYPQRVSKLKSSVRYMFHNPEDVKWFKPVEVWTKCGRRGRIKEPVGTHGAMKCVFNGVLQQHDTVCMSLYKRTYPKWPQRWFPILDA</sequence>
<evidence type="ECO:0000259" key="4">
    <source>
        <dbReference type="SMART" id="SM01362"/>
    </source>
</evidence>
<organism evidence="5 6">
    <name type="scientific">Nyssa sinensis</name>
    <dbReference type="NCBI Taxonomy" id="561372"/>
    <lineage>
        <taxon>Eukaryota</taxon>
        <taxon>Viridiplantae</taxon>
        <taxon>Streptophyta</taxon>
        <taxon>Embryophyta</taxon>
        <taxon>Tracheophyta</taxon>
        <taxon>Spermatophyta</taxon>
        <taxon>Magnoliopsida</taxon>
        <taxon>eudicotyledons</taxon>
        <taxon>Gunneridae</taxon>
        <taxon>Pentapetalae</taxon>
        <taxon>asterids</taxon>
        <taxon>Cornales</taxon>
        <taxon>Nyssaceae</taxon>
        <taxon>Nyssa</taxon>
    </lineage>
</organism>
<dbReference type="SUPFAM" id="SSF51445">
    <property type="entry name" value="(Trans)glycosidases"/>
    <property type="match status" value="1"/>
</dbReference>
<feature type="domain" description="Ribosome biogenesis protein BMS1/TSR1 C-terminal" evidence="4">
    <location>
        <begin position="160"/>
        <end position="403"/>
    </location>
</feature>
<gene>
    <name evidence="5" type="ORF">F0562_007145</name>
</gene>
<dbReference type="GO" id="GO:0004565">
    <property type="term" value="F:beta-galactosidase activity"/>
    <property type="evidence" value="ECO:0007669"/>
    <property type="project" value="UniProtKB-EC"/>
</dbReference>
<dbReference type="InterPro" id="IPR041392">
    <property type="entry name" value="GHD"/>
</dbReference>
<dbReference type="Pfam" id="PF01301">
    <property type="entry name" value="Glyco_hydro_35"/>
    <property type="match status" value="1"/>
</dbReference>
<dbReference type="OrthoDB" id="1657402at2759"/>
<evidence type="ECO:0000256" key="3">
    <source>
        <dbReference type="ARBA" id="ARBA00012756"/>
    </source>
</evidence>
<dbReference type="GO" id="GO:0005975">
    <property type="term" value="P:carbohydrate metabolic process"/>
    <property type="evidence" value="ECO:0007669"/>
    <property type="project" value="InterPro"/>
</dbReference>
<dbReference type="InterPro" id="IPR031330">
    <property type="entry name" value="Gly_Hdrlase_35_cat"/>
</dbReference>
<dbReference type="AlphaFoldDB" id="A0A5J5A4A6"/>
<evidence type="ECO:0000256" key="1">
    <source>
        <dbReference type="ARBA" id="ARBA00001412"/>
    </source>
</evidence>
<evidence type="ECO:0000313" key="5">
    <source>
        <dbReference type="EMBL" id="KAA8525290.1"/>
    </source>
</evidence>
<keyword evidence="6" id="KW-1185">Reference proteome</keyword>
<reference evidence="5 6" key="1">
    <citation type="submission" date="2019-09" db="EMBL/GenBank/DDBJ databases">
        <title>A chromosome-level genome assembly of the Chinese tupelo Nyssa sinensis.</title>
        <authorList>
            <person name="Yang X."/>
            <person name="Kang M."/>
            <person name="Yang Y."/>
            <person name="Xiong H."/>
            <person name="Wang M."/>
            <person name="Zhang Z."/>
            <person name="Wang Z."/>
            <person name="Wu H."/>
            <person name="Ma T."/>
            <person name="Liu J."/>
            <person name="Xi Z."/>
        </authorList>
    </citation>
    <scope>NUCLEOTIDE SEQUENCE [LARGE SCALE GENOMIC DNA]</scope>
    <source>
        <strain evidence="5">J267</strain>
        <tissue evidence="5">Leaf</tissue>
    </source>
</reference>
<name>A0A5J5A4A6_9ASTE</name>
<evidence type="ECO:0000256" key="2">
    <source>
        <dbReference type="ARBA" id="ARBA00009809"/>
    </source>
</evidence>
<comment type="catalytic activity">
    <reaction evidence="1">
        <text>Hydrolysis of terminal non-reducing beta-D-galactose residues in beta-D-galactosides.</text>
        <dbReference type="EC" id="3.2.1.23"/>
    </reaction>
</comment>
<dbReference type="InterPro" id="IPR017853">
    <property type="entry name" value="GH"/>
</dbReference>
<accession>A0A5J5A4A6</accession>
<evidence type="ECO:0000313" key="6">
    <source>
        <dbReference type="Proteomes" id="UP000325577"/>
    </source>
</evidence>
<dbReference type="EC" id="3.2.1.23" evidence="3"/>
<dbReference type="PRINTS" id="PR00742">
    <property type="entry name" value="GLHYDRLASE35"/>
</dbReference>
<dbReference type="SMART" id="SM01362">
    <property type="entry name" value="DUF663"/>
    <property type="match status" value="1"/>
</dbReference>
<dbReference type="Proteomes" id="UP000325577">
    <property type="component" value="Linkage Group LG3"/>
</dbReference>
<dbReference type="Pfam" id="PF17834">
    <property type="entry name" value="GHD"/>
    <property type="match status" value="1"/>
</dbReference>
<dbReference type="PANTHER" id="PTHR23421">
    <property type="entry name" value="BETA-GALACTOSIDASE RELATED"/>
    <property type="match status" value="1"/>
</dbReference>
<comment type="similarity">
    <text evidence="2">Belongs to the glycosyl hydrolase 35 family.</text>
</comment>
<proteinExistence type="inferred from homology"/>
<dbReference type="Gene3D" id="3.20.20.80">
    <property type="entry name" value="Glycosidases"/>
    <property type="match status" value="1"/>
</dbReference>
<dbReference type="EMBL" id="CM018046">
    <property type="protein sequence ID" value="KAA8525290.1"/>
    <property type="molecule type" value="Genomic_DNA"/>
</dbReference>
<dbReference type="Gene3D" id="3.20.20.140">
    <property type="entry name" value="Metal-dependent hydrolases"/>
    <property type="match status" value="1"/>
</dbReference>
<dbReference type="Pfam" id="PF04950">
    <property type="entry name" value="RIBIOP_C"/>
    <property type="match status" value="1"/>
</dbReference>